<protein>
    <submittedName>
        <fullName evidence="4">ABC transporter substrate-binding protein</fullName>
    </submittedName>
</protein>
<organism evidence="4 5">
    <name type="scientific">Paenibacillus aurantiacus</name>
    <dbReference type="NCBI Taxonomy" id="1936118"/>
    <lineage>
        <taxon>Bacteria</taxon>
        <taxon>Bacillati</taxon>
        <taxon>Bacillota</taxon>
        <taxon>Bacilli</taxon>
        <taxon>Bacillales</taxon>
        <taxon>Paenibacillaceae</taxon>
        <taxon>Paenibacillus</taxon>
    </lineage>
</organism>
<feature type="signal peptide" evidence="3">
    <location>
        <begin position="1"/>
        <end position="28"/>
    </location>
</feature>
<gene>
    <name evidence="4" type="ORF">ACFFSY_32670</name>
</gene>
<evidence type="ECO:0000313" key="5">
    <source>
        <dbReference type="Proteomes" id="UP001589747"/>
    </source>
</evidence>
<accession>A0ABV5L0K3</accession>
<dbReference type="Pfam" id="PF13343">
    <property type="entry name" value="SBP_bac_6"/>
    <property type="match status" value="1"/>
</dbReference>
<dbReference type="EMBL" id="JBHMDO010000053">
    <property type="protein sequence ID" value="MFB9330720.1"/>
    <property type="molecule type" value="Genomic_DNA"/>
</dbReference>
<evidence type="ECO:0000256" key="1">
    <source>
        <dbReference type="ARBA" id="ARBA00022729"/>
    </source>
</evidence>
<keyword evidence="5" id="KW-1185">Reference proteome</keyword>
<dbReference type="PANTHER" id="PTHR30006:SF2">
    <property type="entry name" value="ABC TRANSPORTER SUBSTRATE-BINDING PROTEIN"/>
    <property type="match status" value="1"/>
</dbReference>
<dbReference type="RefSeq" id="WP_377502369.1">
    <property type="nucleotide sequence ID" value="NZ_JBHMDO010000053.1"/>
</dbReference>
<dbReference type="SUPFAM" id="SSF53850">
    <property type="entry name" value="Periplasmic binding protein-like II"/>
    <property type="match status" value="1"/>
</dbReference>
<keyword evidence="1 3" id="KW-0732">Signal</keyword>
<evidence type="ECO:0000256" key="2">
    <source>
        <dbReference type="SAM" id="MobiDB-lite"/>
    </source>
</evidence>
<dbReference type="PANTHER" id="PTHR30006">
    <property type="entry name" value="THIAMINE-BINDING PERIPLASMIC PROTEIN-RELATED"/>
    <property type="match status" value="1"/>
</dbReference>
<reference evidence="4 5" key="1">
    <citation type="submission" date="2024-09" db="EMBL/GenBank/DDBJ databases">
        <authorList>
            <person name="Sun Q."/>
            <person name="Mori K."/>
        </authorList>
    </citation>
    <scope>NUCLEOTIDE SEQUENCE [LARGE SCALE GENOMIC DNA]</scope>
    <source>
        <strain evidence="4 5">TISTR 2452</strain>
    </source>
</reference>
<feature type="compositionally biased region" description="Low complexity" evidence="2">
    <location>
        <begin position="44"/>
        <end position="59"/>
    </location>
</feature>
<dbReference type="Proteomes" id="UP001589747">
    <property type="component" value="Unassembled WGS sequence"/>
</dbReference>
<feature type="region of interest" description="Disordered" evidence="2">
    <location>
        <begin position="44"/>
        <end position="79"/>
    </location>
</feature>
<sequence length="405" mass="43187">MKGNHAKGVKLSAILLAGGLLLAGCSSSGDEAANANANANANTNANTKANTNANKSANSDSGTAGNQAAAGSEASAEDNPTMDALAPLAEQEGKLSSVGMPDSWANWKDTWADLKSKYKIEHTDTDMSSAEELAKFESEKNSPPDIGDVGIAFGPLAEEKGLTMKYKTPFWDDIPDWAKDDDGDWIVGYTGSISFLCNNTLVDKCPTSWADVKAGSYKVTVGDVTKASQAQHAVLAAALAFGGDETNVQPGLDFFAELAKQDRISKVEPSVPNIQKGETEVVLLWDFNSLGYRDQIDPAKFDVHIPSEGSVISGYATIINKNSKSPNAAKLARAYILSDEGQINLARGYAKPIRDGVKLPDDVSSKLIGAEEYVNAKPIRDFKAWENALKELPNAWLEQVQANVK</sequence>
<comment type="caution">
    <text evidence="4">The sequence shown here is derived from an EMBL/GenBank/DDBJ whole genome shotgun (WGS) entry which is preliminary data.</text>
</comment>
<dbReference type="Gene3D" id="3.40.190.10">
    <property type="entry name" value="Periplasmic binding protein-like II"/>
    <property type="match status" value="2"/>
</dbReference>
<evidence type="ECO:0000256" key="3">
    <source>
        <dbReference type="SAM" id="SignalP"/>
    </source>
</evidence>
<evidence type="ECO:0000313" key="4">
    <source>
        <dbReference type="EMBL" id="MFB9330720.1"/>
    </source>
</evidence>
<name>A0ABV5L0K3_9BACL</name>
<dbReference type="PROSITE" id="PS51257">
    <property type="entry name" value="PROKAR_LIPOPROTEIN"/>
    <property type="match status" value="1"/>
</dbReference>
<proteinExistence type="predicted"/>
<feature type="chain" id="PRO_5047302108" evidence="3">
    <location>
        <begin position="29"/>
        <end position="405"/>
    </location>
</feature>